<protein>
    <submittedName>
        <fullName evidence="2">Penicillin-binding 1 domain protein</fullName>
        <ecNumber evidence="2">2.4.2.-</ecNumber>
    </submittedName>
</protein>
<proteinExistence type="predicted"/>
<evidence type="ECO:0000256" key="1">
    <source>
        <dbReference type="SAM" id="MobiDB-lite"/>
    </source>
</evidence>
<dbReference type="EMBL" id="JAOL01000170">
    <property type="protein sequence ID" value="EUA86715.1"/>
    <property type="molecule type" value="Genomic_DNA"/>
</dbReference>
<keyword evidence="2" id="KW-0808">Transferase</keyword>
<dbReference type="EC" id="2.4.2.-" evidence="2"/>
<dbReference type="Gene3D" id="3.40.710.10">
    <property type="entry name" value="DD-peptidase/beta-lactamase superfamily"/>
    <property type="match status" value="1"/>
</dbReference>
<dbReference type="Proteomes" id="UP000020681">
    <property type="component" value="Unassembled WGS sequence"/>
</dbReference>
<evidence type="ECO:0000313" key="2">
    <source>
        <dbReference type="EMBL" id="EUA86715.1"/>
    </source>
</evidence>
<dbReference type="SUPFAM" id="SSF56601">
    <property type="entry name" value="beta-lactamase/transpeptidase-like"/>
    <property type="match status" value="1"/>
</dbReference>
<evidence type="ECO:0000313" key="3">
    <source>
        <dbReference type="Proteomes" id="UP000020681"/>
    </source>
</evidence>
<feature type="region of interest" description="Disordered" evidence="1">
    <location>
        <begin position="73"/>
        <end position="92"/>
    </location>
</feature>
<reference evidence="2 3" key="1">
    <citation type="submission" date="2014-01" db="EMBL/GenBank/DDBJ databases">
        <authorList>
            <person name="Dobos K."/>
            <person name="Lenaerts A."/>
            <person name="Ordway D."/>
            <person name="DeGroote M.A."/>
            <person name="Parker T."/>
            <person name="Sizemore C."/>
            <person name="Tallon L.J."/>
            <person name="Sadzewicz L.K."/>
            <person name="Sengamalay N."/>
            <person name="Fraser C.M."/>
            <person name="Hine E."/>
            <person name="Shefchek K.A."/>
            <person name="Das S.P."/>
            <person name="Tettelin H."/>
        </authorList>
    </citation>
    <scope>NUCLEOTIDE SEQUENCE [LARGE SCALE GENOMIC DNA]</scope>
    <source>
        <strain evidence="2 3">Harvey</strain>
    </source>
</reference>
<gene>
    <name evidence="2" type="primary">pbp1</name>
    <name evidence="2" type="ORF">I551_6823</name>
</gene>
<organism evidence="2 3">
    <name type="scientific">Mycobacterium ulcerans str. Harvey</name>
    <dbReference type="NCBI Taxonomy" id="1299332"/>
    <lineage>
        <taxon>Bacteria</taxon>
        <taxon>Bacillati</taxon>
        <taxon>Actinomycetota</taxon>
        <taxon>Actinomycetes</taxon>
        <taxon>Mycobacteriales</taxon>
        <taxon>Mycobacteriaceae</taxon>
        <taxon>Mycobacterium</taxon>
        <taxon>Mycobacterium ulcerans group</taxon>
    </lineage>
</organism>
<comment type="caution">
    <text evidence="2">The sequence shown here is derived from an EMBL/GenBank/DDBJ whole genome shotgun (WGS) entry which is preliminary data.</text>
</comment>
<accession>A0ABN0QPU4</accession>
<sequence>MSVIKPGKESHQVLAMASNRAYGLDINAGETMRPQPFSLVGDGAGSIFKIFTTAAALDMGMGISAQLDVPGRFQGKGLGSGGPRAAPRTPGA</sequence>
<dbReference type="InterPro" id="IPR012338">
    <property type="entry name" value="Beta-lactam/transpept-like"/>
</dbReference>
<dbReference type="GO" id="GO:0016757">
    <property type="term" value="F:glycosyltransferase activity"/>
    <property type="evidence" value="ECO:0007669"/>
    <property type="project" value="UniProtKB-KW"/>
</dbReference>
<keyword evidence="3" id="KW-1185">Reference proteome</keyword>
<keyword evidence="2" id="KW-0328">Glycosyltransferase</keyword>
<name>A0ABN0QPU4_MYCUL</name>